<feature type="compositionally biased region" description="Basic and acidic residues" evidence="11">
    <location>
        <begin position="87"/>
        <end position="112"/>
    </location>
</feature>
<reference evidence="13" key="1">
    <citation type="submission" date="2023-05" db="EMBL/GenBank/DDBJ databases">
        <title>Nepenthes gracilis genome sequencing.</title>
        <authorList>
            <person name="Fukushima K."/>
        </authorList>
    </citation>
    <scope>NUCLEOTIDE SEQUENCE</scope>
    <source>
        <strain evidence="13">SING2019-196</strain>
    </source>
</reference>
<organism evidence="13 14">
    <name type="scientific">Nepenthes gracilis</name>
    <name type="common">Slender pitcher plant</name>
    <dbReference type="NCBI Taxonomy" id="150966"/>
    <lineage>
        <taxon>Eukaryota</taxon>
        <taxon>Viridiplantae</taxon>
        <taxon>Streptophyta</taxon>
        <taxon>Embryophyta</taxon>
        <taxon>Tracheophyta</taxon>
        <taxon>Spermatophyta</taxon>
        <taxon>Magnoliopsida</taxon>
        <taxon>eudicotyledons</taxon>
        <taxon>Gunneridae</taxon>
        <taxon>Pentapetalae</taxon>
        <taxon>Caryophyllales</taxon>
        <taxon>Nepenthaceae</taxon>
        <taxon>Nepenthes</taxon>
    </lineage>
</organism>
<evidence type="ECO:0000256" key="9">
    <source>
        <dbReference type="ARBA" id="ARBA00023242"/>
    </source>
</evidence>
<evidence type="ECO:0000256" key="3">
    <source>
        <dbReference type="ARBA" id="ARBA00022490"/>
    </source>
</evidence>
<evidence type="ECO:0000256" key="5">
    <source>
        <dbReference type="ARBA" id="ARBA00022553"/>
    </source>
</evidence>
<feature type="region of interest" description="Disordered" evidence="11">
    <location>
        <begin position="19"/>
        <end position="40"/>
    </location>
</feature>
<feature type="domain" description="DDT" evidence="12">
    <location>
        <begin position="385"/>
        <end position="450"/>
    </location>
</feature>
<evidence type="ECO:0000256" key="10">
    <source>
        <dbReference type="SAM" id="Coils"/>
    </source>
</evidence>
<keyword evidence="8" id="KW-0804">Transcription</keyword>
<feature type="region of interest" description="Disordered" evidence="11">
    <location>
        <begin position="674"/>
        <end position="712"/>
    </location>
</feature>
<dbReference type="InterPro" id="IPR018866">
    <property type="entry name" value="Znf-4CXXC_R1"/>
</dbReference>
<feature type="region of interest" description="Disordered" evidence="11">
    <location>
        <begin position="76"/>
        <end position="113"/>
    </location>
</feature>
<dbReference type="PANTHER" id="PTHR31169:SF8">
    <property type="entry name" value="ZINC-FINGER DOMAIN OF MONOAMINE-OXIDASE A REPRESSOR R1 PROTEIN"/>
    <property type="match status" value="1"/>
</dbReference>
<evidence type="ECO:0000256" key="2">
    <source>
        <dbReference type="ARBA" id="ARBA00004496"/>
    </source>
</evidence>
<feature type="region of interest" description="Disordered" evidence="11">
    <location>
        <begin position="256"/>
        <end position="286"/>
    </location>
</feature>
<keyword evidence="3" id="KW-0963">Cytoplasm</keyword>
<dbReference type="PROSITE" id="PS50827">
    <property type="entry name" value="DDT"/>
    <property type="match status" value="1"/>
</dbReference>
<dbReference type="SMART" id="SM00571">
    <property type="entry name" value="DDT"/>
    <property type="match status" value="1"/>
</dbReference>
<keyword evidence="14" id="KW-1185">Reference proteome</keyword>
<dbReference type="EMBL" id="BSYO01000038">
    <property type="protein sequence ID" value="GMH30600.1"/>
    <property type="molecule type" value="Genomic_DNA"/>
</dbReference>
<dbReference type="InterPro" id="IPR040221">
    <property type="entry name" value="CDCA7/CDA7L"/>
</dbReference>
<gene>
    <name evidence="13" type="ORF">Nepgr_032443</name>
</gene>
<evidence type="ECO:0000256" key="6">
    <source>
        <dbReference type="ARBA" id="ARBA00022843"/>
    </source>
</evidence>
<evidence type="ECO:0000256" key="8">
    <source>
        <dbReference type="ARBA" id="ARBA00023163"/>
    </source>
</evidence>
<dbReference type="InterPro" id="IPR018501">
    <property type="entry name" value="DDT_dom"/>
</dbReference>
<comment type="subcellular location">
    <subcellularLocation>
        <location evidence="2">Cytoplasm</location>
    </subcellularLocation>
    <subcellularLocation>
        <location evidence="1">Nucleus</location>
    </subcellularLocation>
</comment>
<evidence type="ECO:0000256" key="7">
    <source>
        <dbReference type="ARBA" id="ARBA00023015"/>
    </source>
</evidence>
<proteinExistence type="predicted"/>
<sequence length="712" mass="80883">MAPLFLSREPHPLTILARAQQKPKNLNRSRQNRSTNVHLNTQQDIEIQQKRSLDFLLYKDWTWLWKHPQNVLMAVAKSASSSSRKNKNNESERKMMGQPKSDQKQSETEVVLKHRKRTKCPGVRVVGGRIYDPQNGKTCHQCRQKTMDFTAECNNEKKNKPCTIKFCHKCLLNRYGENAEEMAALDHWKCPKCRGICNCSFCMKKRGHKPTGILVHTAKATGFSSVSEMLHVQGPDNLSRENIAKDKDHVVAFPSKQEKESVFDGTADTSSHPQHLPSIPDDKPKKFKMKGLNEMGDSIRDKGSSQNSVIPDKVKEGDCAIHDGDSKDVSEIKKEDKCHIDAEAIHWKLKKDTDMMKCEDNGIHVIIKLPQGTELTSVAEIDFPHEDVGNALQFLEFCATFGEVLGIKEGQPESILREIMYCRSRRSWKYSSVVQFQTQLLGLLQDLEEESPSSSPTCCKNSWFHALKKCLAESECELKEVSLDCIDKRVDGYDALDCSQKLRLLTFLCDETLCTMEMRRWIDEQNSKYSEKQKEAKEKLTAAKEKEKLMKKQLQNNVAKAIIAKNGAPLTISEHESVISEIKSEAARVHVELVEARGLVPKRKQRSDAVRTEPIILNADGHAYWILKGYSSSEIVLQDVGCTYEDASCEKWFSFDDEEKKVIEKCIPLLRAKRPRRKRDAHAPKAVPMLDQSCNSDDMPPSANVHEGDRTG</sequence>
<dbReference type="GO" id="GO:0006355">
    <property type="term" value="P:regulation of DNA-templated transcription"/>
    <property type="evidence" value="ECO:0007669"/>
    <property type="project" value="InterPro"/>
</dbReference>
<evidence type="ECO:0000256" key="4">
    <source>
        <dbReference type="ARBA" id="ARBA00022499"/>
    </source>
</evidence>
<keyword evidence="10" id="KW-0175">Coiled coil</keyword>
<dbReference type="PANTHER" id="PTHR31169">
    <property type="entry name" value="OS05G0300700 PROTEIN"/>
    <property type="match status" value="1"/>
</dbReference>
<keyword evidence="7" id="KW-0805">Transcription regulation</keyword>
<dbReference type="Proteomes" id="UP001279734">
    <property type="component" value="Unassembled WGS sequence"/>
</dbReference>
<keyword evidence="9" id="KW-0539">Nucleus</keyword>
<name>A0AAD3Y7P1_NEPGR</name>
<feature type="coiled-coil region" evidence="10">
    <location>
        <begin position="526"/>
        <end position="557"/>
    </location>
</feature>
<keyword evidence="5" id="KW-0597">Phosphoprotein</keyword>
<keyword evidence="4" id="KW-1017">Isopeptide bond</keyword>
<dbReference type="GO" id="GO:0005634">
    <property type="term" value="C:nucleus"/>
    <property type="evidence" value="ECO:0007669"/>
    <property type="project" value="UniProtKB-SubCell"/>
</dbReference>
<evidence type="ECO:0000259" key="12">
    <source>
        <dbReference type="PROSITE" id="PS50827"/>
    </source>
</evidence>
<evidence type="ECO:0000256" key="11">
    <source>
        <dbReference type="SAM" id="MobiDB-lite"/>
    </source>
</evidence>
<evidence type="ECO:0000313" key="13">
    <source>
        <dbReference type="EMBL" id="GMH30600.1"/>
    </source>
</evidence>
<evidence type="ECO:0000313" key="14">
    <source>
        <dbReference type="Proteomes" id="UP001279734"/>
    </source>
</evidence>
<keyword evidence="6" id="KW-0832">Ubl conjugation</keyword>
<dbReference type="Pfam" id="PF10497">
    <property type="entry name" value="zf-4CXXC_R1"/>
    <property type="match status" value="1"/>
</dbReference>
<evidence type="ECO:0000256" key="1">
    <source>
        <dbReference type="ARBA" id="ARBA00004123"/>
    </source>
</evidence>
<accession>A0AAD3Y7P1</accession>
<dbReference type="GO" id="GO:0005737">
    <property type="term" value="C:cytoplasm"/>
    <property type="evidence" value="ECO:0007669"/>
    <property type="project" value="UniProtKB-SubCell"/>
</dbReference>
<comment type="caution">
    <text evidence="13">The sequence shown here is derived from an EMBL/GenBank/DDBJ whole genome shotgun (WGS) entry which is preliminary data.</text>
</comment>
<dbReference type="AlphaFoldDB" id="A0AAD3Y7P1"/>
<protein>
    <recommendedName>
        <fullName evidence="12">DDT domain-containing protein</fullName>
    </recommendedName>
</protein>